<evidence type="ECO:0000259" key="1">
    <source>
        <dbReference type="Pfam" id="PF00144"/>
    </source>
</evidence>
<dbReference type="Pfam" id="PF00144">
    <property type="entry name" value="Beta-lactamase"/>
    <property type="match status" value="1"/>
</dbReference>
<dbReference type="PANTHER" id="PTHR43283:SF18">
    <property type="match status" value="1"/>
</dbReference>
<protein>
    <recommendedName>
        <fullName evidence="1">Beta-lactamase-related domain-containing protein</fullName>
    </recommendedName>
</protein>
<dbReference type="InterPro" id="IPR050789">
    <property type="entry name" value="Diverse_Enzym_Activities"/>
</dbReference>
<dbReference type="EMBL" id="BLJN01000002">
    <property type="protein sequence ID" value="GFE80662.1"/>
    <property type="molecule type" value="Genomic_DNA"/>
</dbReference>
<proteinExistence type="predicted"/>
<evidence type="ECO:0000313" key="2">
    <source>
        <dbReference type="EMBL" id="GFE80662.1"/>
    </source>
</evidence>
<reference evidence="3" key="1">
    <citation type="submission" date="2020-01" db="EMBL/GenBank/DDBJ databases">
        <title>'Steroidobacter agaridevorans' sp. nov., agar-degrading bacteria isolated from rhizosphere soils.</title>
        <authorList>
            <person name="Ikenaga M."/>
            <person name="Kataoka M."/>
            <person name="Murouchi A."/>
            <person name="Katsuragi S."/>
            <person name="Sakai M."/>
        </authorList>
    </citation>
    <scope>NUCLEOTIDE SEQUENCE [LARGE SCALE GENOMIC DNA]</scope>
    <source>
        <strain evidence="3">YU21-B</strain>
    </source>
</reference>
<dbReference type="SUPFAM" id="SSF56601">
    <property type="entry name" value="beta-lactamase/transpeptidase-like"/>
    <property type="match status" value="1"/>
</dbReference>
<dbReference type="Gene3D" id="3.40.710.10">
    <property type="entry name" value="DD-peptidase/beta-lactamase superfamily"/>
    <property type="match status" value="2"/>
</dbReference>
<dbReference type="InterPro" id="IPR001466">
    <property type="entry name" value="Beta-lactam-related"/>
</dbReference>
<keyword evidence="3" id="KW-1185">Reference proteome</keyword>
<feature type="domain" description="Beta-lactamase-related" evidence="1">
    <location>
        <begin position="5"/>
        <end position="335"/>
    </location>
</feature>
<sequence>MRLASLPGLSMAVIKRGNLVWTQVHGVVNAGTGAAVRTDTLFEAASMSKPVFAYGMLQLVERGKLELDRPLVDYYRPSYLPRNPDIDRITARHVLAHTSGLPNWGDENKPETLQPAFSPGRYFRYSGEGYFWLQLVAEKITGKGLDALMRELLFEPAGMTRSMFAWDEEHLPDISFGHRGGKAVASHGMRGVMNLILPRATKWGKPVRDWMHEDWLRVAAELQPDAPPVRVRFQNAAGSLLTTASDYARFVSIVCESPRRASWEITDPLRRAMITKQIAVQQGVPLAWGLGWGLELGAPRLRFAHEGNNEDLFTSYATGDAARGDGLVILTNAGSGFGIVQRITRATTGFDPLSFIANMDPPRDA</sequence>
<accession>A0A829YDD0</accession>
<name>A0A829YDD0_9GAMM</name>
<dbReference type="Proteomes" id="UP000445000">
    <property type="component" value="Unassembled WGS sequence"/>
</dbReference>
<gene>
    <name evidence="2" type="ORF">GCM10011487_26620</name>
</gene>
<evidence type="ECO:0000313" key="3">
    <source>
        <dbReference type="Proteomes" id="UP000445000"/>
    </source>
</evidence>
<comment type="caution">
    <text evidence="2">The sequence shown here is derived from an EMBL/GenBank/DDBJ whole genome shotgun (WGS) entry which is preliminary data.</text>
</comment>
<dbReference type="RefSeq" id="WP_161812321.1">
    <property type="nucleotide sequence ID" value="NZ_BLJN01000002.1"/>
</dbReference>
<dbReference type="AlphaFoldDB" id="A0A829YDD0"/>
<dbReference type="InterPro" id="IPR012338">
    <property type="entry name" value="Beta-lactam/transpept-like"/>
</dbReference>
<organism evidence="2 3">
    <name type="scientific">Steroidobacter agaridevorans</name>
    <dbReference type="NCBI Taxonomy" id="2695856"/>
    <lineage>
        <taxon>Bacteria</taxon>
        <taxon>Pseudomonadati</taxon>
        <taxon>Pseudomonadota</taxon>
        <taxon>Gammaproteobacteria</taxon>
        <taxon>Steroidobacterales</taxon>
        <taxon>Steroidobacteraceae</taxon>
        <taxon>Steroidobacter</taxon>
    </lineage>
</organism>
<dbReference type="PANTHER" id="PTHR43283">
    <property type="entry name" value="BETA-LACTAMASE-RELATED"/>
    <property type="match status" value="1"/>
</dbReference>